<feature type="transmembrane region" description="Helical" evidence="5">
    <location>
        <begin position="136"/>
        <end position="155"/>
    </location>
</feature>
<evidence type="ECO:0000256" key="2">
    <source>
        <dbReference type="ARBA" id="ARBA00022692"/>
    </source>
</evidence>
<dbReference type="GO" id="GO:0005248">
    <property type="term" value="F:voltage-gated sodium channel activity"/>
    <property type="evidence" value="ECO:0007669"/>
    <property type="project" value="TreeGrafter"/>
</dbReference>
<dbReference type="OrthoDB" id="5297065at2"/>
<evidence type="ECO:0000313" key="7">
    <source>
        <dbReference type="EMBL" id="QEL16271.1"/>
    </source>
</evidence>
<dbReference type="AlphaFoldDB" id="A0A5C1AAM8"/>
<dbReference type="PANTHER" id="PTHR10037:SF62">
    <property type="entry name" value="SODIUM CHANNEL PROTEIN 60E"/>
    <property type="match status" value="1"/>
</dbReference>
<protein>
    <recommendedName>
        <fullName evidence="6">Ion transport domain-containing protein</fullName>
    </recommendedName>
</protein>
<feature type="domain" description="Ion transport" evidence="6">
    <location>
        <begin position="12"/>
        <end position="232"/>
    </location>
</feature>
<keyword evidence="8" id="KW-1185">Reference proteome</keyword>
<organism evidence="7 8">
    <name type="scientific">Limnoglobus roseus</name>
    <dbReference type="NCBI Taxonomy" id="2598579"/>
    <lineage>
        <taxon>Bacteria</taxon>
        <taxon>Pseudomonadati</taxon>
        <taxon>Planctomycetota</taxon>
        <taxon>Planctomycetia</taxon>
        <taxon>Gemmatales</taxon>
        <taxon>Gemmataceae</taxon>
        <taxon>Limnoglobus</taxon>
    </lineage>
</organism>
<evidence type="ECO:0000256" key="5">
    <source>
        <dbReference type="SAM" id="Phobius"/>
    </source>
</evidence>
<evidence type="ECO:0000259" key="6">
    <source>
        <dbReference type="Pfam" id="PF00520"/>
    </source>
</evidence>
<evidence type="ECO:0000256" key="3">
    <source>
        <dbReference type="ARBA" id="ARBA00022989"/>
    </source>
</evidence>
<accession>A0A5C1AAM8</accession>
<evidence type="ECO:0000313" key="8">
    <source>
        <dbReference type="Proteomes" id="UP000324974"/>
    </source>
</evidence>
<dbReference type="Pfam" id="PF00520">
    <property type="entry name" value="Ion_trans"/>
    <property type="match status" value="1"/>
</dbReference>
<dbReference type="Gene3D" id="1.10.287.70">
    <property type="match status" value="1"/>
</dbReference>
<reference evidence="8" key="1">
    <citation type="submission" date="2019-08" db="EMBL/GenBank/DDBJ databases">
        <title>Limnoglobus roseus gen. nov., sp. nov., a novel freshwater planctomycete with a giant genome from the family Gemmataceae.</title>
        <authorList>
            <person name="Kulichevskaya I.S."/>
            <person name="Naumoff D.G."/>
            <person name="Miroshnikov K."/>
            <person name="Ivanova A."/>
            <person name="Philippov D.A."/>
            <person name="Hakobyan A."/>
            <person name="Rijpstra I.C."/>
            <person name="Sinninghe Damste J.S."/>
            <person name="Liesack W."/>
            <person name="Dedysh S.N."/>
        </authorList>
    </citation>
    <scope>NUCLEOTIDE SEQUENCE [LARGE SCALE GENOMIC DNA]</scope>
    <source>
        <strain evidence="8">PX52</strain>
    </source>
</reference>
<dbReference type="InterPro" id="IPR005821">
    <property type="entry name" value="Ion_trans_dom"/>
</dbReference>
<dbReference type="KEGG" id="lrs:PX52LOC_03212"/>
<dbReference type="EMBL" id="CP042425">
    <property type="protein sequence ID" value="QEL16271.1"/>
    <property type="molecule type" value="Genomic_DNA"/>
</dbReference>
<name>A0A5C1AAM8_9BACT</name>
<keyword evidence="2 5" id="KW-0812">Transmembrane</keyword>
<gene>
    <name evidence="7" type="ORF">PX52LOC_03212</name>
</gene>
<dbReference type="Proteomes" id="UP000324974">
    <property type="component" value="Chromosome"/>
</dbReference>
<comment type="subcellular location">
    <subcellularLocation>
        <location evidence="1">Membrane</location>
        <topology evidence="1">Multi-pass membrane protein</topology>
    </subcellularLocation>
</comment>
<feature type="transmembrane region" description="Helical" evidence="5">
    <location>
        <begin position="198"/>
        <end position="221"/>
    </location>
</feature>
<dbReference type="SUPFAM" id="SSF81324">
    <property type="entry name" value="Voltage-gated potassium channels"/>
    <property type="match status" value="1"/>
</dbReference>
<dbReference type="Gene3D" id="1.20.120.350">
    <property type="entry name" value="Voltage-gated potassium channels. Chain C"/>
    <property type="match status" value="1"/>
</dbReference>
<dbReference type="InterPro" id="IPR043203">
    <property type="entry name" value="VGCC_Ca_Na"/>
</dbReference>
<dbReference type="RefSeq" id="WP_149111023.1">
    <property type="nucleotide sequence ID" value="NZ_CP042425.1"/>
</dbReference>
<feature type="transmembrane region" description="Helical" evidence="5">
    <location>
        <begin position="14"/>
        <end position="34"/>
    </location>
</feature>
<feature type="transmembrane region" description="Helical" evidence="5">
    <location>
        <begin position="78"/>
        <end position="101"/>
    </location>
</feature>
<dbReference type="InterPro" id="IPR027359">
    <property type="entry name" value="Volt_channel_dom_sf"/>
</dbReference>
<dbReference type="GO" id="GO:0001518">
    <property type="term" value="C:voltage-gated sodium channel complex"/>
    <property type="evidence" value="ECO:0007669"/>
    <property type="project" value="TreeGrafter"/>
</dbReference>
<dbReference type="PANTHER" id="PTHR10037">
    <property type="entry name" value="VOLTAGE-GATED CATION CHANNEL CALCIUM AND SODIUM"/>
    <property type="match status" value="1"/>
</dbReference>
<evidence type="ECO:0000256" key="1">
    <source>
        <dbReference type="ARBA" id="ARBA00004141"/>
    </source>
</evidence>
<proteinExistence type="predicted"/>
<evidence type="ECO:0000256" key="4">
    <source>
        <dbReference type="ARBA" id="ARBA00023136"/>
    </source>
</evidence>
<keyword evidence="3 5" id="KW-1133">Transmembrane helix</keyword>
<sequence length="267" mass="29889">MNAWSRRVASSPPFHKLAMTLIVLNAVVLGLEAIPSLSDSWRPTFIVLNRVFQGLFTAEILIRFLAAKSPAAFFRDGWNSFDVIVVAVAFVPAAGPTATVARLTRVLRIVRLIEVSQEMKLIVGTIIASLRSLSRLIVMIVLLLYSYAIVGFHLFHESDPANWGDLGKGMWTLFQTMTLEGWVEKQKVTFDAQPHETWIFYSTFLLFTTYFVLNLFVAIVVNNLQTMKEEQQESADAAHPQADLLAQIDGLRAQLDSFEAKVRATKG</sequence>
<keyword evidence="4 5" id="KW-0472">Membrane</keyword>